<dbReference type="VEuPathDB" id="FungiDB:FUN_022259"/>
<protein>
    <submittedName>
        <fullName evidence="1">Uncharacterized protein</fullName>
    </submittedName>
</protein>
<comment type="caution">
    <text evidence="1">The sequence shown here is derived from an EMBL/GenBank/DDBJ whole genome shotgun (WGS) entry which is preliminary data.</text>
</comment>
<dbReference type="AlphaFoldDB" id="A0A2I1GZP6"/>
<name>A0A2I1GZP6_9GLOM</name>
<dbReference type="Proteomes" id="UP000234323">
    <property type="component" value="Unassembled WGS sequence"/>
</dbReference>
<keyword evidence="2" id="KW-1185">Reference proteome</keyword>
<evidence type="ECO:0000313" key="1">
    <source>
        <dbReference type="EMBL" id="PKY52098.1"/>
    </source>
</evidence>
<proteinExistence type="predicted"/>
<evidence type="ECO:0000313" key="2">
    <source>
        <dbReference type="Proteomes" id="UP000234323"/>
    </source>
</evidence>
<sequence>MELFTKRRIRGLKSNMAKWKFLNNGEVITNSQPSHHIWKPTAFILAEQYIKLSDLALLYSEVNSHYAYNELTEDIFLNHTFDEDDFAMIRTFKEDTLPRKRAATKEDYDIMYYIFVNCKLTFIEAANYRYKCSRDDIEYDMNLIDQWYNE</sequence>
<dbReference type="VEuPathDB" id="FungiDB:RhiirFUN_024934"/>
<organism evidence="1 2">
    <name type="scientific">Rhizophagus irregularis</name>
    <dbReference type="NCBI Taxonomy" id="588596"/>
    <lineage>
        <taxon>Eukaryota</taxon>
        <taxon>Fungi</taxon>
        <taxon>Fungi incertae sedis</taxon>
        <taxon>Mucoromycota</taxon>
        <taxon>Glomeromycotina</taxon>
        <taxon>Glomeromycetes</taxon>
        <taxon>Glomerales</taxon>
        <taxon>Glomeraceae</taxon>
        <taxon>Rhizophagus</taxon>
    </lineage>
</organism>
<dbReference type="VEuPathDB" id="FungiDB:RhiirA1_475199"/>
<gene>
    <name evidence="1" type="ORF">RhiirA4_469514</name>
</gene>
<reference evidence="1 2" key="1">
    <citation type="submission" date="2015-10" db="EMBL/GenBank/DDBJ databases">
        <title>Genome analyses suggest a sexual origin of heterokaryosis in a supposedly ancient asexual fungus.</title>
        <authorList>
            <person name="Ropars J."/>
            <person name="Sedzielewska K."/>
            <person name="Noel J."/>
            <person name="Charron P."/>
            <person name="Farinelli L."/>
            <person name="Marton T."/>
            <person name="Kruger M."/>
            <person name="Pelin A."/>
            <person name="Brachmann A."/>
            <person name="Corradi N."/>
        </authorList>
    </citation>
    <scope>NUCLEOTIDE SEQUENCE [LARGE SCALE GENOMIC DNA]</scope>
    <source>
        <strain evidence="1 2">A4</strain>
    </source>
</reference>
<dbReference type="EMBL" id="LLXI01001137">
    <property type="protein sequence ID" value="PKY52098.1"/>
    <property type="molecule type" value="Genomic_DNA"/>
</dbReference>
<accession>A0A2I1GZP6</accession>